<reference evidence="3 4" key="1">
    <citation type="submission" date="2019-03" db="EMBL/GenBank/DDBJ databases">
        <title>Paraburkholderia sp. 7MH5, isolated from subtropical forest soil.</title>
        <authorList>
            <person name="Gao Z.-H."/>
            <person name="Qiu L.-H."/>
        </authorList>
    </citation>
    <scope>NUCLEOTIDE SEQUENCE [LARGE SCALE GENOMIC DNA]</scope>
    <source>
        <strain evidence="3 4">7MH5</strain>
    </source>
</reference>
<proteinExistence type="predicted"/>
<accession>A0A4P7D951</accession>
<evidence type="ECO:0000256" key="2">
    <source>
        <dbReference type="SAM" id="SignalP"/>
    </source>
</evidence>
<gene>
    <name evidence="3" type="ORF">E1956_42375</name>
</gene>
<evidence type="ECO:0000313" key="4">
    <source>
        <dbReference type="Proteomes" id="UP000295727"/>
    </source>
</evidence>
<protein>
    <submittedName>
        <fullName evidence="3">DUF4148 domain-containing protein</fullName>
    </submittedName>
</protein>
<evidence type="ECO:0000256" key="1">
    <source>
        <dbReference type="SAM" id="MobiDB-lite"/>
    </source>
</evidence>
<dbReference type="EMBL" id="CP038151">
    <property type="protein sequence ID" value="QBR03740.1"/>
    <property type="molecule type" value="Genomic_DNA"/>
</dbReference>
<feature type="chain" id="PRO_5020306805" evidence="2">
    <location>
        <begin position="26"/>
        <end position="112"/>
    </location>
</feature>
<dbReference type="Proteomes" id="UP000295727">
    <property type="component" value="Chromosome 4"/>
</dbReference>
<name>A0A4P7D951_9BURK</name>
<dbReference type="RefSeq" id="WP_134759438.1">
    <property type="nucleotide sequence ID" value="NZ_CP038151.1"/>
</dbReference>
<feature type="region of interest" description="Disordered" evidence="1">
    <location>
        <begin position="72"/>
        <end position="96"/>
    </location>
</feature>
<dbReference type="KEGG" id="ppai:E1956_42375"/>
<keyword evidence="2" id="KW-0732">Signal</keyword>
<feature type="signal peptide" evidence="2">
    <location>
        <begin position="1"/>
        <end position="25"/>
    </location>
</feature>
<feature type="compositionally biased region" description="Polar residues" evidence="1">
    <location>
        <begin position="83"/>
        <end position="96"/>
    </location>
</feature>
<evidence type="ECO:0000313" key="3">
    <source>
        <dbReference type="EMBL" id="QBR03740.1"/>
    </source>
</evidence>
<dbReference type="OrthoDB" id="9035534at2"/>
<dbReference type="AlphaFoldDB" id="A0A4P7D951"/>
<dbReference type="Pfam" id="PF13663">
    <property type="entry name" value="DUF4148"/>
    <property type="match status" value="1"/>
</dbReference>
<keyword evidence="4" id="KW-1185">Reference proteome</keyword>
<organism evidence="3 4">
    <name type="scientific">Paraburkholderia pallida</name>
    <dbReference type="NCBI Taxonomy" id="2547399"/>
    <lineage>
        <taxon>Bacteria</taxon>
        <taxon>Pseudomonadati</taxon>
        <taxon>Pseudomonadota</taxon>
        <taxon>Betaproteobacteria</taxon>
        <taxon>Burkholderiales</taxon>
        <taxon>Burkholderiaceae</taxon>
        <taxon>Paraburkholderia</taxon>
    </lineage>
</organism>
<sequence>MNTRKAIVLPFLVLAIAGFTSAVSAQGLTRAEVRHELIQAEENGSQFVTDASYPDVSPVFAQQVAQQKFRDQSTGGVVAGNSEAGTQRATARSGSKSDCVGPVSFCTPYFGS</sequence>
<dbReference type="InterPro" id="IPR025421">
    <property type="entry name" value="DUF4148"/>
</dbReference>